<sequence>MSALRVTPARTGGRVRLWVSRPDGREVAWYDPETGRISLLREEYADAVLTALAPYVTGEVTVGPPPVPTASELARLALHPDDDLAPNRPGETLHGTPGDPPRRRFARPDPRPAELAARRRVGDALDGLDGAGWRVLHCVPLPGAAPIDHLAIGPAGVFVVRTVAARGRRVRIADPVVAVGRAEPAPHLRLLRRDAVRAAHVLATGVRPVLAVDGPGRLEVPSGPDGVRVLRDGEIPSLARLGAVLKPADVEALYATARDRRTWLRL</sequence>
<proteinExistence type="predicted"/>
<evidence type="ECO:0000313" key="4">
    <source>
        <dbReference type="Proteomes" id="UP001550378"/>
    </source>
</evidence>
<dbReference type="EMBL" id="JBEXZR010000023">
    <property type="protein sequence ID" value="MEU0710326.1"/>
    <property type="molecule type" value="Genomic_DNA"/>
</dbReference>
<accession>A0ABV2WAI3</accession>
<feature type="domain" description="NERD" evidence="2">
    <location>
        <begin position="116"/>
        <end position="168"/>
    </location>
</feature>
<gene>
    <name evidence="3" type="ORF">ABZ508_23490</name>
</gene>
<dbReference type="Pfam" id="PF08378">
    <property type="entry name" value="NERD"/>
    <property type="match status" value="1"/>
</dbReference>
<protein>
    <submittedName>
        <fullName evidence="3">Nuclease-related domain-containing protein</fullName>
    </submittedName>
</protein>
<dbReference type="RefSeq" id="WP_359805993.1">
    <property type="nucleotide sequence ID" value="NZ_JBEXZO010000017.1"/>
</dbReference>
<comment type="caution">
    <text evidence="3">The sequence shown here is derived from an EMBL/GenBank/DDBJ whole genome shotgun (WGS) entry which is preliminary data.</text>
</comment>
<evidence type="ECO:0000313" key="3">
    <source>
        <dbReference type="EMBL" id="MEU0710326.1"/>
    </source>
</evidence>
<dbReference type="Proteomes" id="UP001550378">
    <property type="component" value="Unassembled WGS sequence"/>
</dbReference>
<keyword evidence="4" id="KW-1185">Reference proteome</keyword>
<reference evidence="3 4" key="1">
    <citation type="submission" date="2024-06" db="EMBL/GenBank/DDBJ databases">
        <title>The Natural Products Discovery Center: Release of the First 8490 Sequenced Strains for Exploring Actinobacteria Biosynthetic Diversity.</title>
        <authorList>
            <person name="Kalkreuter E."/>
            <person name="Kautsar S.A."/>
            <person name="Yang D."/>
            <person name="Bader C.D."/>
            <person name="Teijaro C.N."/>
            <person name="Fluegel L."/>
            <person name="Davis C.M."/>
            <person name="Simpson J.R."/>
            <person name="Lauterbach L."/>
            <person name="Steele A.D."/>
            <person name="Gui C."/>
            <person name="Meng S."/>
            <person name="Li G."/>
            <person name="Viehrig K."/>
            <person name="Ye F."/>
            <person name="Su P."/>
            <person name="Kiefer A.F."/>
            <person name="Nichols A."/>
            <person name="Cepeda A.J."/>
            <person name="Yan W."/>
            <person name="Fan B."/>
            <person name="Jiang Y."/>
            <person name="Adhikari A."/>
            <person name="Zheng C.-J."/>
            <person name="Schuster L."/>
            <person name="Cowan T.M."/>
            <person name="Smanski M.J."/>
            <person name="Chevrette M.G."/>
            <person name="De Carvalho L.P.S."/>
            <person name="Shen B."/>
        </authorList>
    </citation>
    <scope>NUCLEOTIDE SEQUENCE [LARGE SCALE GENOMIC DNA]</scope>
    <source>
        <strain evidence="3 4">NPDC006337</strain>
    </source>
</reference>
<evidence type="ECO:0000256" key="1">
    <source>
        <dbReference type="SAM" id="MobiDB-lite"/>
    </source>
</evidence>
<feature type="region of interest" description="Disordered" evidence="1">
    <location>
        <begin position="80"/>
        <end position="113"/>
    </location>
</feature>
<organism evidence="3 4">
    <name type="scientific">Streptomyces lavendulocolor</name>
    <dbReference type="NCBI Taxonomy" id="67316"/>
    <lineage>
        <taxon>Bacteria</taxon>
        <taxon>Bacillati</taxon>
        <taxon>Actinomycetota</taxon>
        <taxon>Actinomycetes</taxon>
        <taxon>Kitasatosporales</taxon>
        <taxon>Streptomycetaceae</taxon>
        <taxon>Streptomyces</taxon>
    </lineage>
</organism>
<dbReference type="InterPro" id="IPR011528">
    <property type="entry name" value="NERD"/>
</dbReference>
<feature type="compositionally biased region" description="Basic and acidic residues" evidence="1">
    <location>
        <begin position="100"/>
        <end position="113"/>
    </location>
</feature>
<evidence type="ECO:0000259" key="2">
    <source>
        <dbReference type="Pfam" id="PF08378"/>
    </source>
</evidence>
<name>A0ABV2WAI3_9ACTN</name>